<feature type="transmembrane region" description="Helical" evidence="1">
    <location>
        <begin position="94"/>
        <end position="113"/>
    </location>
</feature>
<feature type="transmembrane region" description="Helical" evidence="1">
    <location>
        <begin position="64"/>
        <end position="82"/>
    </location>
</feature>
<comment type="caution">
    <text evidence="2">The sequence shown here is derived from an EMBL/GenBank/DDBJ whole genome shotgun (WGS) entry which is preliminary data.</text>
</comment>
<proteinExistence type="predicted"/>
<keyword evidence="1" id="KW-0812">Transmembrane</keyword>
<organism evidence="2 3">
    <name type="scientific">Streptococcus salivarius</name>
    <dbReference type="NCBI Taxonomy" id="1304"/>
    <lineage>
        <taxon>Bacteria</taxon>
        <taxon>Bacillati</taxon>
        <taxon>Bacillota</taxon>
        <taxon>Bacilli</taxon>
        <taxon>Lactobacillales</taxon>
        <taxon>Streptococcaceae</taxon>
        <taxon>Streptococcus</taxon>
    </lineage>
</organism>
<accession>A0A074JE26</accession>
<sequence length="115" mass="12809">MSLYLIFSIITVFLALTFVLLHLVAALSAILKGKKSLGIGFIIVGAIACLSALLLVMVNRTLAFYIWLFASSTICGGALLNGQNNKNFNKSHHQIRFVIDLIITFLLYVWLFLFQ</sequence>
<dbReference type="Proteomes" id="UP000027855">
    <property type="component" value="Unassembled WGS sequence"/>
</dbReference>
<feature type="transmembrane region" description="Helical" evidence="1">
    <location>
        <begin position="37"/>
        <end position="58"/>
    </location>
</feature>
<dbReference type="AlphaFoldDB" id="A0A074JE26"/>
<name>A0A074JE26_STRSL</name>
<evidence type="ECO:0000313" key="2">
    <source>
        <dbReference type="EMBL" id="KEO43771.1"/>
    </source>
</evidence>
<gene>
    <name evidence="2" type="ORF">DL07_06385</name>
</gene>
<reference evidence="2 3" key="1">
    <citation type="submission" date="2014-04" db="EMBL/GenBank/DDBJ databases">
        <title>Variable characteristics of bacteriocin-producing Streptococcus salivarius strains isolated from Malaysian subjects.</title>
        <authorList>
            <person name="Philip K."/>
            <person name="Barbour A."/>
        </authorList>
    </citation>
    <scope>NUCLEOTIDE SEQUENCE [LARGE SCALE GENOMIC DNA]</scope>
    <source>
        <strain evidence="2 3">NU10</strain>
    </source>
</reference>
<protein>
    <recommendedName>
        <fullName evidence="4">Glucuronide permease</fullName>
    </recommendedName>
</protein>
<evidence type="ECO:0000313" key="3">
    <source>
        <dbReference type="Proteomes" id="UP000027855"/>
    </source>
</evidence>
<feature type="transmembrane region" description="Helical" evidence="1">
    <location>
        <begin position="6"/>
        <end position="30"/>
    </location>
</feature>
<evidence type="ECO:0008006" key="4">
    <source>
        <dbReference type="Google" id="ProtNLM"/>
    </source>
</evidence>
<evidence type="ECO:0000256" key="1">
    <source>
        <dbReference type="SAM" id="Phobius"/>
    </source>
</evidence>
<dbReference type="RefSeq" id="WP_037603216.1">
    <property type="nucleotide sequence ID" value="NZ_CP015282.1"/>
</dbReference>
<dbReference type="EMBL" id="JJMT01000026">
    <property type="protein sequence ID" value="KEO43771.1"/>
    <property type="molecule type" value="Genomic_DNA"/>
</dbReference>
<keyword evidence="1" id="KW-0472">Membrane</keyword>
<keyword evidence="1" id="KW-1133">Transmembrane helix</keyword>